<comment type="caution">
    <text evidence="2">The sequence shown here is derived from an EMBL/GenBank/DDBJ whole genome shotgun (WGS) entry which is preliminary data.</text>
</comment>
<feature type="transmembrane region" description="Helical" evidence="1">
    <location>
        <begin position="44"/>
        <end position="74"/>
    </location>
</feature>
<accession>A0ABP9TRZ9</accession>
<keyword evidence="3" id="KW-1185">Reference proteome</keyword>
<keyword evidence="1" id="KW-0812">Transmembrane</keyword>
<protein>
    <submittedName>
        <fullName evidence="2">Uncharacterized protein</fullName>
    </submittedName>
</protein>
<evidence type="ECO:0000256" key="1">
    <source>
        <dbReference type="SAM" id="Phobius"/>
    </source>
</evidence>
<gene>
    <name evidence="2" type="ORF">GCM10025778_36600</name>
</gene>
<organism evidence="2 3">
    <name type="scientific">Paeniglutamicibacter antarcticus</name>
    <dbReference type="NCBI Taxonomy" id="494023"/>
    <lineage>
        <taxon>Bacteria</taxon>
        <taxon>Bacillati</taxon>
        <taxon>Actinomycetota</taxon>
        <taxon>Actinomycetes</taxon>
        <taxon>Micrococcales</taxon>
        <taxon>Micrococcaceae</taxon>
        <taxon>Paeniglutamicibacter</taxon>
    </lineage>
</organism>
<dbReference type="EMBL" id="BAABLK010000094">
    <property type="protein sequence ID" value="GAA5229121.1"/>
    <property type="molecule type" value="Genomic_DNA"/>
</dbReference>
<dbReference type="Proteomes" id="UP001501257">
    <property type="component" value="Unassembled WGS sequence"/>
</dbReference>
<sequence length="196" mass="20529">MLAPILGALAILACAQTVWLIRTRSATEQDPDAPFWYAFTGASVVVPLILGAALLAPWLGMVVVAAVAFTALATNKVSTATLQRRLAGAQASLVANEHALLAARHDYVLRAWSWYELDPGAAIDHPAMNDVGIPATAALTRALAAAEQLRYQPAQAAAASGTNYQQAVVGLESAFALAQRPELQLHGKEASGLYSA</sequence>
<evidence type="ECO:0000313" key="3">
    <source>
        <dbReference type="Proteomes" id="UP001501257"/>
    </source>
</evidence>
<dbReference type="RefSeq" id="WP_210100942.1">
    <property type="nucleotide sequence ID" value="NZ_BAABLK010000094.1"/>
</dbReference>
<name>A0ABP9TRZ9_9MICC</name>
<reference evidence="3" key="1">
    <citation type="journal article" date="2019" name="Int. J. Syst. Evol. Microbiol.">
        <title>The Global Catalogue of Microorganisms (GCM) 10K type strain sequencing project: providing services to taxonomists for standard genome sequencing and annotation.</title>
        <authorList>
            <consortium name="The Broad Institute Genomics Platform"/>
            <consortium name="The Broad Institute Genome Sequencing Center for Infectious Disease"/>
            <person name="Wu L."/>
            <person name="Ma J."/>
        </authorList>
    </citation>
    <scope>NUCLEOTIDE SEQUENCE [LARGE SCALE GENOMIC DNA]</scope>
    <source>
        <strain evidence="3">JCM 18952</strain>
    </source>
</reference>
<keyword evidence="1" id="KW-0472">Membrane</keyword>
<keyword evidence="1" id="KW-1133">Transmembrane helix</keyword>
<evidence type="ECO:0000313" key="2">
    <source>
        <dbReference type="EMBL" id="GAA5229121.1"/>
    </source>
</evidence>
<proteinExistence type="predicted"/>